<sequence length="138" mass="15634">MIQGNYDIDQLADLKQLSRQFLNALKVGDVVFLSGDLGAGKTTFTQLLLQAAGVTEPVKSPTYALYNHYRIADKSFIHMDLYRLSDPEELYFIDIEWILNGHHIVLIEWPSKGDGVLPKANWHLNFDWAGGNRTLTIT</sequence>
<dbReference type="SUPFAM" id="SSF52540">
    <property type="entry name" value="P-loop containing nucleoside triphosphate hydrolases"/>
    <property type="match status" value="1"/>
</dbReference>
<evidence type="ECO:0000256" key="4">
    <source>
        <dbReference type="ARBA" id="ARBA00022490"/>
    </source>
</evidence>
<evidence type="ECO:0000256" key="1">
    <source>
        <dbReference type="ARBA" id="ARBA00004496"/>
    </source>
</evidence>
<gene>
    <name evidence="11" type="ORF">GCM10011365_14120</name>
</gene>
<keyword evidence="5" id="KW-0819">tRNA processing</keyword>
<evidence type="ECO:0000256" key="8">
    <source>
        <dbReference type="ARBA" id="ARBA00022840"/>
    </source>
</evidence>
<keyword evidence="4" id="KW-0963">Cytoplasm</keyword>
<evidence type="ECO:0000256" key="3">
    <source>
        <dbReference type="ARBA" id="ARBA00019010"/>
    </source>
</evidence>
<evidence type="ECO:0000256" key="2">
    <source>
        <dbReference type="ARBA" id="ARBA00007599"/>
    </source>
</evidence>
<proteinExistence type="inferred from homology"/>
<accession>A0A917CP16</accession>
<dbReference type="Pfam" id="PF02367">
    <property type="entry name" value="TsaE"/>
    <property type="match status" value="1"/>
</dbReference>
<protein>
    <recommendedName>
        <fullName evidence="3">tRNA threonylcarbamoyladenosine biosynthesis protein TsaE</fullName>
    </recommendedName>
    <alternativeName>
        <fullName evidence="10">t(6)A37 threonylcarbamoyladenosine biosynthesis protein TsaE</fullName>
    </alternativeName>
</protein>
<organism evidence="11 12">
    <name type="scientific">Marinicella pacifica</name>
    <dbReference type="NCBI Taxonomy" id="1171543"/>
    <lineage>
        <taxon>Bacteria</taxon>
        <taxon>Pseudomonadati</taxon>
        <taxon>Pseudomonadota</taxon>
        <taxon>Gammaproteobacteria</taxon>
        <taxon>Lysobacterales</taxon>
        <taxon>Marinicellaceae</taxon>
        <taxon>Marinicella</taxon>
    </lineage>
</organism>
<dbReference type="RefSeq" id="WP_188365011.1">
    <property type="nucleotide sequence ID" value="NZ_BAABJF010000002.1"/>
</dbReference>
<dbReference type="GO" id="GO:0005737">
    <property type="term" value="C:cytoplasm"/>
    <property type="evidence" value="ECO:0007669"/>
    <property type="project" value="UniProtKB-SubCell"/>
</dbReference>
<dbReference type="GO" id="GO:0002949">
    <property type="term" value="P:tRNA threonylcarbamoyladenosine modification"/>
    <property type="evidence" value="ECO:0007669"/>
    <property type="project" value="InterPro"/>
</dbReference>
<reference evidence="11" key="2">
    <citation type="submission" date="2020-09" db="EMBL/GenBank/DDBJ databases">
        <authorList>
            <person name="Sun Q."/>
            <person name="Zhou Y."/>
        </authorList>
    </citation>
    <scope>NUCLEOTIDE SEQUENCE</scope>
    <source>
        <strain evidence="11">CGMCC 1.12181</strain>
    </source>
</reference>
<evidence type="ECO:0000256" key="5">
    <source>
        <dbReference type="ARBA" id="ARBA00022694"/>
    </source>
</evidence>
<comment type="caution">
    <text evidence="11">The sequence shown here is derived from an EMBL/GenBank/DDBJ whole genome shotgun (WGS) entry which is preliminary data.</text>
</comment>
<dbReference type="PANTHER" id="PTHR33540">
    <property type="entry name" value="TRNA THREONYLCARBAMOYLADENOSINE BIOSYNTHESIS PROTEIN TSAE"/>
    <property type="match status" value="1"/>
</dbReference>
<comment type="subcellular location">
    <subcellularLocation>
        <location evidence="1">Cytoplasm</location>
    </subcellularLocation>
</comment>
<dbReference type="Proteomes" id="UP000605253">
    <property type="component" value="Unassembled WGS sequence"/>
</dbReference>
<keyword evidence="7" id="KW-0547">Nucleotide-binding</keyword>
<evidence type="ECO:0000256" key="9">
    <source>
        <dbReference type="ARBA" id="ARBA00022842"/>
    </source>
</evidence>
<evidence type="ECO:0000313" key="11">
    <source>
        <dbReference type="EMBL" id="GGF94040.1"/>
    </source>
</evidence>
<comment type="similarity">
    <text evidence="2">Belongs to the TsaE family.</text>
</comment>
<dbReference type="GO" id="GO:0046872">
    <property type="term" value="F:metal ion binding"/>
    <property type="evidence" value="ECO:0007669"/>
    <property type="project" value="UniProtKB-KW"/>
</dbReference>
<dbReference type="EMBL" id="BMEO01000005">
    <property type="protein sequence ID" value="GGF94040.1"/>
    <property type="molecule type" value="Genomic_DNA"/>
</dbReference>
<evidence type="ECO:0000256" key="7">
    <source>
        <dbReference type="ARBA" id="ARBA00022741"/>
    </source>
</evidence>
<dbReference type="NCBIfam" id="TIGR00150">
    <property type="entry name" value="T6A_YjeE"/>
    <property type="match status" value="1"/>
</dbReference>
<reference evidence="11" key="1">
    <citation type="journal article" date="2014" name="Int. J. Syst. Evol. Microbiol.">
        <title>Complete genome sequence of Corynebacterium casei LMG S-19264T (=DSM 44701T), isolated from a smear-ripened cheese.</title>
        <authorList>
            <consortium name="US DOE Joint Genome Institute (JGI-PGF)"/>
            <person name="Walter F."/>
            <person name="Albersmeier A."/>
            <person name="Kalinowski J."/>
            <person name="Ruckert C."/>
        </authorList>
    </citation>
    <scope>NUCLEOTIDE SEQUENCE</scope>
    <source>
        <strain evidence="11">CGMCC 1.12181</strain>
    </source>
</reference>
<dbReference type="PANTHER" id="PTHR33540:SF2">
    <property type="entry name" value="TRNA THREONYLCARBAMOYLADENOSINE BIOSYNTHESIS PROTEIN TSAE"/>
    <property type="match status" value="1"/>
</dbReference>
<keyword evidence="6" id="KW-0479">Metal-binding</keyword>
<dbReference type="InterPro" id="IPR027417">
    <property type="entry name" value="P-loop_NTPase"/>
</dbReference>
<dbReference type="Gene3D" id="3.40.50.300">
    <property type="entry name" value="P-loop containing nucleotide triphosphate hydrolases"/>
    <property type="match status" value="1"/>
</dbReference>
<keyword evidence="9" id="KW-0460">Magnesium</keyword>
<dbReference type="GO" id="GO:0005524">
    <property type="term" value="F:ATP binding"/>
    <property type="evidence" value="ECO:0007669"/>
    <property type="project" value="UniProtKB-KW"/>
</dbReference>
<keyword evidence="12" id="KW-1185">Reference proteome</keyword>
<keyword evidence="8" id="KW-0067">ATP-binding</keyword>
<evidence type="ECO:0000256" key="10">
    <source>
        <dbReference type="ARBA" id="ARBA00032441"/>
    </source>
</evidence>
<dbReference type="AlphaFoldDB" id="A0A917CP16"/>
<name>A0A917CP16_9GAMM</name>
<evidence type="ECO:0000313" key="12">
    <source>
        <dbReference type="Proteomes" id="UP000605253"/>
    </source>
</evidence>
<dbReference type="InterPro" id="IPR003442">
    <property type="entry name" value="T6A_TsaE"/>
</dbReference>
<evidence type="ECO:0000256" key="6">
    <source>
        <dbReference type="ARBA" id="ARBA00022723"/>
    </source>
</evidence>